<protein>
    <submittedName>
        <fullName evidence="1">Uncharacterized protein</fullName>
    </submittedName>
</protein>
<dbReference type="EMBL" id="JBBNFM010000010">
    <property type="protein sequence ID" value="MEQ2454717.1"/>
    <property type="molecule type" value="Genomic_DNA"/>
</dbReference>
<keyword evidence="2" id="KW-1185">Reference proteome</keyword>
<gene>
    <name evidence="1" type="ORF">AAAT04_11775</name>
</gene>
<sequence>MVDELTQESFQTGKAIVTVSVDLITAIADACKRSEQQNPGMSEEQKETLLGKVVDKVMSNYKEIHGSLKGFNREGKDVTHIDVNDERTAELLEKACKKSHIPMDMKEVTRADGSITHTAFCEVKSIDQVAALLKMASEQVLEEQKEMTKTLVLYDDKGKKVMSADFVNNGEINMDDVETLSRFSTKFEIKDHKNEVLESGSITPNAKEEIKKSYKVI</sequence>
<dbReference type="Proteomes" id="UP001482186">
    <property type="component" value="Unassembled WGS sequence"/>
</dbReference>
<dbReference type="RefSeq" id="WP_349116162.1">
    <property type="nucleotide sequence ID" value="NZ_JBBNFM010000010.1"/>
</dbReference>
<evidence type="ECO:0000313" key="1">
    <source>
        <dbReference type="EMBL" id="MEQ2454717.1"/>
    </source>
</evidence>
<evidence type="ECO:0000313" key="2">
    <source>
        <dbReference type="Proteomes" id="UP001482186"/>
    </source>
</evidence>
<name>A0ABV1EJH7_9FIRM</name>
<comment type="caution">
    <text evidence="1">The sequence shown here is derived from an EMBL/GenBank/DDBJ whole genome shotgun (WGS) entry which is preliminary data.</text>
</comment>
<organism evidence="1 2">
    <name type="scientific">Coprococcus ammoniilyticus</name>
    <dbReference type="NCBI Taxonomy" id="2981785"/>
    <lineage>
        <taxon>Bacteria</taxon>
        <taxon>Bacillati</taxon>
        <taxon>Bacillota</taxon>
        <taxon>Clostridia</taxon>
        <taxon>Lachnospirales</taxon>
        <taxon>Lachnospiraceae</taxon>
        <taxon>Coprococcus</taxon>
    </lineage>
</organism>
<reference evidence="1 2" key="1">
    <citation type="submission" date="2024-04" db="EMBL/GenBank/DDBJ databases">
        <title>Human intestinal bacterial collection.</title>
        <authorList>
            <person name="Pauvert C."/>
            <person name="Hitch T.C.A."/>
            <person name="Clavel T."/>
        </authorList>
    </citation>
    <scope>NUCLEOTIDE SEQUENCE [LARGE SCALE GENOMIC DNA]</scope>
    <source>
        <strain evidence="1 2">CLA-AA-H141</strain>
    </source>
</reference>
<proteinExistence type="predicted"/>
<accession>A0ABV1EJH7</accession>